<dbReference type="InterPro" id="IPR036465">
    <property type="entry name" value="vWFA_dom_sf"/>
</dbReference>
<gene>
    <name evidence="2" type="ORF">ACH3YB_31610</name>
</gene>
<feature type="domain" description="VWFA" evidence="1">
    <location>
        <begin position="50"/>
        <end position="230"/>
    </location>
</feature>
<dbReference type="RefSeq" id="WP_398353426.1">
    <property type="nucleotide sequence ID" value="NZ_JBIQWK010000011.1"/>
</dbReference>
<protein>
    <submittedName>
        <fullName evidence="2">VWA domain-containing protein</fullName>
    </submittedName>
</protein>
<dbReference type="Pfam" id="PF10138">
    <property type="entry name" value="vWA-TerF-like"/>
    <property type="match status" value="1"/>
</dbReference>
<dbReference type="EMBL" id="JBIQWK010000011">
    <property type="protein sequence ID" value="MFI0576183.1"/>
    <property type="molecule type" value="Genomic_DNA"/>
</dbReference>
<reference evidence="2 3" key="1">
    <citation type="submission" date="2024-10" db="EMBL/GenBank/DDBJ databases">
        <authorList>
            <person name="Wannawong T."/>
            <person name="Kuncharoen N."/>
            <person name="Mhuantong W."/>
        </authorList>
    </citation>
    <scope>NUCLEOTIDE SEQUENCE [LARGE SCALE GENOMIC DNA]</scope>
    <source>
        <strain evidence="2 3">CALK1-4</strain>
    </source>
</reference>
<accession>A0ABW7S7D7</accession>
<comment type="caution">
    <text evidence="2">The sequence shown here is derived from an EMBL/GenBank/DDBJ whole genome shotgun (WGS) entry which is preliminary data.</text>
</comment>
<dbReference type="SUPFAM" id="SSF53300">
    <property type="entry name" value="vWA-like"/>
    <property type="match status" value="1"/>
</dbReference>
<dbReference type="InterPro" id="IPR019303">
    <property type="entry name" value="vWA_TerF_C"/>
</dbReference>
<dbReference type="Gene3D" id="3.40.50.410">
    <property type="entry name" value="von Willebrand factor, type A domain"/>
    <property type="match status" value="1"/>
</dbReference>
<dbReference type="InterPro" id="IPR002035">
    <property type="entry name" value="VWF_A"/>
</dbReference>
<organism evidence="2 3">
    <name type="scientific">Streptomyces tendae</name>
    <dbReference type="NCBI Taxonomy" id="1932"/>
    <lineage>
        <taxon>Bacteria</taxon>
        <taxon>Bacillati</taxon>
        <taxon>Actinomycetota</taxon>
        <taxon>Actinomycetes</taxon>
        <taxon>Kitasatosporales</taxon>
        <taxon>Streptomycetaceae</taxon>
        <taxon>Streptomyces</taxon>
    </lineage>
</organism>
<name>A0ABW7S7D7_STRTE</name>
<dbReference type="Proteomes" id="UP001610810">
    <property type="component" value="Unassembled WGS sequence"/>
</dbReference>
<dbReference type="PROSITE" id="PS50234">
    <property type="entry name" value="VWFA"/>
    <property type="match status" value="1"/>
</dbReference>
<dbReference type="SMART" id="SM00327">
    <property type="entry name" value="VWA"/>
    <property type="match status" value="1"/>
</dbReference>
<evidence type="ECO:0000313" key="2">
    <source>
        <dbReference type="EMBL" id="MFI0576183.1"/>
    </source>
</evidence>
<evidence type="ECO:0000313" key="3">
    <source>
        <dbReference type="Proteomes" id="UP001610810"/>
    </source>
</evidence>
<evidence type="ECO:0000259" key="1">
    <source>
        <dbReference type="PROSITE" id="PS50234"/>
    </source>
</evidence>
<keyword evidence="3" id="KW-1185">Reference proteome</keyword>
<sequence>MFNRNRKPAAPAAPHTPAMSLDKVPAGLVSLAKTATVSLEKNGLSGLRAAVYLVVDRSYSMRTYFADGSVQHLADQALGLSVTVDDDGTVPLVMFDSRPYPLVDIHLDQYAGIVAQQHESHGGERTMGGTQYTIAMRAVIEHYLASQATDPALVIFQTDGAPQDPEDVRLQLVQSSKLPVFWSFVGFGRSRVHFLAQLDTMRGRLLDNASYFHAGGDPRRIDDGDLYDGIVGEFGQWIPQARQKGLLR</sequence>
<proteinExistence type="predicted"/>